<reference evidence="2" key="1">
    <citation type="journal article" date="2019" name="Int. J. Syst. Evol. Microbiol.">
        <title>The Global Catalogue of Microorganisms (GCM) 10K type strain sequencing project: providing services to taxonomists for standard genome sequencing and annotation.</title>
        <authorList>
            <consortium name="The Broad Institute Genomics Platform"/>
            <consortium name="The Broad Institute Genome Sequencing Center for Infectious Disease"/>
            <person name="Wu L."/>
            <person name="Ma J."/>
        </authorList>
    </citation>
    <scope>NUCLEOTIDE SEQUENCE [LARGE SCALE GENOMIC DNA]</scope>
    <source>
        <strain evidence="2">JCM 17926</strain>
    </source>
</reference>
<protein>
    <submittedName>
        <fullName evidence="1">Uncharacterized protein</fullName>
    </submittedName>
</protein>
<evidence type="ECO:0000313" key="1">
    <source>
        <dbReference type="EMBL" id="GAA4424915.1"/>
    </source>
</evidence>
<organism evidence="1 2">
    <name type="scientific">Pontibacter saemangeumensis</name>
    <dbReference type="NCBI Taxonomy" id="1084525"/>
    <lineage>
        <taxon>Bacteria</taxon>
        <taxon>Pseudomonadati</taxon>
        <taxon>Bacteroidota</taxon>
        <taxon>Cytophagia</taxon>
        <taxon>Cytophagales</taxon>
        <taxon>Hymenobacteraceae</taxon>
        <taxon>Pontibacter</taxon>
    </lineage>
</organism>
<comment type="caution">
    <text evidence="1">The sequence shown here is derived from an EMBL/GenBank/DDBJ whole genome shotgun (WGS) entry which is preliminary data.</text>
</comment>
<evidence type="ECO:0000313" key="2">
    <source>
        <dbReference type="Proteomes" id="UP001500552"/>
    </source>
</evidence>
<name>A0ABP8L8J8_9BACT</name>
<dbReference type="RefSeq" id="WP_345156601.1">
    <property type="nucleotide sequence ID" value="NZ_BAABHC010000002.1"/>
</dbReference>
<keyword evidence="2" id="KW-1185">Reference proteome</keyword>
<gene>
    <name evidence="1" type="ORF">GCM10023188_05310</name>
</gene>
<proteinExistence type="predicted"/>
<dbReference type="EMBL" id="BAABHC010000002">
    <property type="protein sequence ID" value="GAA4424915.1"/>
    <property type="molecule type" value="Genomic_DNA"/>
</dbReference>
<accession>A0ABP8L8J8</accession>
<sequence length="85" mass="9964">MLEFSMFQRLPSWSQAEVLAKEGTVLAKRQHLEWSVSLYSLNNRFVELWEKEGLQITTSFRKDATALAIVEPYLEYVDVQHLMDT</sequence>
<dbReference type="Proteomes" id="UP001500552">
    <property type="component" value="Unassembled WGS sequence"/>
</dbReference>